<dbReference type="InterPro" id="IPR010890">
    <property type="entry name" value="PriC"/>
</dbReference>
<reference evidence="2 3" key="1">
    <citation type="submission" date="2018-06" db="EMBL/GenBank/DDBJ databases">
        <authorList>
            <person name="Teymurazov M."/>
            <person name="Kislichkina A."/>
            <person name="Abaymova A."/>
            <person name="Mukhina T."/>
            <person name="Mayskaya N."/>
            <person name="Svetoch E."/>
            <person name="Bogun A."/>
        </authorList>
    </citation>
    <scope>NUCLEOTIDE SEQUENCE [LARGE SCALE GENOMIC DNA]</scope>
    <source>
        <strain evidence="2 3">SCPM-O-B-8406</strain>
    </source>
</reference>
<reference evidence="1" key="3">
    <citation type="submission" date="2022-05" db="EMBL/GenBank/DDBJ databases">
        <authorList>
            <person name="Chen Y."/>
            <person name="Zhu J."/>
            <person name="Zhu K."/>
        </authorList>
    </citation>
    <scope>NUCLEOTIDE SEQUENCE</scope>
    <source>
        <strain evidence="1">AV25</strain>
    </source>
</reference>
<dbReference type="KEGG" id="apag:EIA51_04465"/>
<sequence length="189" mass="22732">MNKIIAKSDQIQCLKKKITQCYRQYQFTDEQKIYAKFDRTLFSEDYQTFAFYRAEITQTLTQLEKLQDQEQYQCQFYSKKLLAQLQALLDAASSPHFEKKLRKEKTTSPYRVKQKNEIHQLPPRERLEKYYEALQALNDKIALQKDQYYLATDELEKQQLQRHITHTQQRKARCLEAIATLEEYLSLTK</sequence>
<dbReference type="GeneID" id="66255676"/>
<accession>A0A2V4FNA5</accession>
<dbReference type="Proteomes" id="UP001347884">
    <property type="component" value="Unassembled WGS sequence"/>
</dbReference>
<dbReference type="RefSeq" id="WP_081637526.1">
    <property type="nucleotide sequence ID" value="NZ_CP034110.1"/>
</dbReference>
<dbReference type="AlphaFoldDB" id="A0A2V4FNA5"/>
<evidence type="ECO:0000313" key="1">
    <source>
        <dbReference type="EMBL" id="MEE6041264.1"/>
    </source>
</evidence>
<name>A0A2V4FNA5_AVIPA</name>
<dbReference type="Pfam" id="PF07445">
    <property type="entry name" value="PriC"/>
    <property type="match status" value="1"/>
</dbReference>
<gene>
    <name evidence="2" type="ORF">DM482_07840</name>
    <name evidence="1" type="ORF">M5S13_05110</name>
</gene>
<protein>
    <submittedName>
        <fullName evidence="1 2">Primosomal replication protein</fullName>
    </submittedName>
</protein>
<dbReference type="Proteomes" id="UP000247594">
    <property type="component" value="Unassembled WGS sequence"/>
</dbReference>
<evidence type="ECO:0000313" key="2">
    <source>
        <dbReference type="EMBL" id="PXZ38728.1"/>
    </source>
</evidence>
<evidence type="ECO:0000313" key="4">
    <source>
        <dbReference type="Proteomes" id="UP001347884"/>
    </source>
</evidence>
<comment type="caution">
    <text evidence="2">The sequence shown here is derived from an EMBL/GenBank/DDBJ whole genome shotgun (WGS) entry which is preliminary data.</text>
</comment>
<keyword evidence="4" id="KW-1185">Reference proteome</keyword>
<reference evidence="1 4" key="2">
    <citation type="journal article" date="2022" name="Front. Microbiol.">
        <title>Commensal bacteria contribute to the growth of multidrug-resistant Avibacterium paragallinarum in chickens.</title>
        <authorList>
            <person name="Zhu J."/>
            <person name="Chen Y."/>
            <person name="Wu Y."/>
            <person name="Wang Y."/>
            <person name="Zhu K."/>
        </authorList>
    </citation>
    <scope>NUCLEOTIDE SEQUENCE [LARGE SCALE GENOMIC DNA]</scope>
    <source>
        <strain evidence="1 4">AV25</strain>
    </source>
</reference>
<dbReference type="EMBL" id="JAMDKF010000008">
    <property type="protein sequence ID" value="MEE6041264.1"/>
    <property type="molecule type" value="Genomic_DNA"/>
</dbReference>
<dbReference type="EMBL" id="QJPJ01000011">
    <property type="protein sequence ID" value="PXZ38728.1"/>
    <property type="molecule type" value="Genomic_DNA"/>
</dbReference>
<dbReference type="InterPro" id="IPR038338">
    <property type="entry name" value="PriC_sf"/>
</dbReference>
<dbReference type="Gene3D" id="1.20.1270.340">
    <property type="match status" value="1"/>
</dbReference>
<proteinExistence type="predicted"/>
<organism evidence="2 3">
    <name type="scientific">Avibacterium paragallinarum</name>
    <name type="common">Haemophilus gallinarum</name>
    <dbReference type="NCBI Taxonomy" id="728"/>
    <lineage>
        <taxon>Bacteria</taxon>
        <taxon>Pseudomonadati</taxon>
        <taxon>Pseudomonadota</taxon>
        <taxon>Gammaproteobacteria</taxon>
        <taxon>Pasteurellales</taxon>
        <taxon>Pasteurellaceae</taxon>
        <taxon>Avibacterium</taxon>
    </lineage>
</organism>
<evidence type="ECO:0000313" key="3">
    <source>
        <dbReference type="Proteomes" id="UP000247594"/>
    </source>
</evidence>